<dbReference type="InterPro" id="IPR014729">
    <property type="entry name" value="Rossmann-like_a/b/a_fold"/>
</dbReference>
<dbReference type="EC" id="6.1.1.9" evidence="8"/>
<accession>A0ABN1L281</accession>
<dbReference type="SUPFAM" id="SSF52374">
    <property type="entry name" value="Nucleotidylyl transferase"/>
    <property type="match status" value="1"/>
</dbReference>
<dbReference type="Gene3D" id="3.40.50.620">
    <property type="entry name" value="HUPs"/>
    <property type="match status" value="2"/>
</dbReference>
<sequence length="952" mass="108212">MEKTFNPTDIEQSLYTSWEEQGYFSPTGEGDSYSIAIPPPNVTGSLHMGHAFQQTIMDTLIRYQRMQGKNTLWQTGCDHAGIATQMVVERKIAAEEDKTRHDYGRNGFIDKIWEWKEESGGTIGKQMRRLGNSIDWTRERFTMDEGMSEAVQEVFVRLYEDDLIYRGKRLVNWDPKFHTAISDLEVENKDKKGHMWHLRYPLANGEKTAEGHDYLVVATTRPETMLGDTGVAVNPEDPRYKDLIGKQVLLPLVNRLIPIVGDDHADMEKGTGCVKITPAHDFNDNEVGKRHQLPQINIFDKDAAVLATAEVYDTKGEACDAYDAQLPSEFAGMDRFDARKAIVAKFDELGLLVEVKDHDLVAPYGDRSGVIIEPLLTDQWYVRVEKLAGPAVDAVKDGQIEFVPKQYENLYFSWMRDIQDWCISRQLWWGHRIPAWYDENGKVYVGRTEAEVRAANSIADDITLSQDDDVLDTWFSSALWTFSTLGWPKDTDDLKTFHPTDVLVTGFDIIFFWVARMIMMTMHFNKDENGKAQIPFKKIYMTGLIRDENGDKMSKSKGNVIDPLDMIDGISLEDLLEKRTGNMMQPKMAAKIEKLTKKEFPNGIEAHGTDALRFTLTSVATTGRDISWDMKRLEGYRNFTNKLWNASRYVLMNTEEFDCGTDANAEMELSLADRWIIGQFEQTVKTVHEAFDSFRFDLASQALYEFTWNQFCDWYLELTKPVLFKGNEAQQRGTRHTLVNILESLLRLMHPIMPFITETIWQRVQPLSDFSKQGDSIMTQAFPQFNESNCDQQAIGDLEWVKQFIVAIRNIRGEMDISPSKPLPVLLKNVNDNDKRRLSENEQFLSALAKLETINVLADDEQGPASASAVVGDLSVLIPMAGLIDKEAELARLDKAIDKIEKEAAKTRGKLSNDNFVSKAPAAVIEKENAKLAEADSTLAKMHEQKAQIAAL</sequence>
<dbReference type="Gene3D" id="3.90.740.10">
    <property type="entry name" value="Valyl/Leucyl/Isoleucyl-tRNA synthetase, editing domain"/>
    <property type="match status" value="1"/>
</dbReference>
<dbReference type="SUPFAM" id="SSF50677">
    <property type="entry name" value="ValRS/IleRS/LeuRS editing domain"/>
    <property type="match status" value="1"/>
</dbReference>
<dbReference type="SUPFAM" id="SSF47323">
    <property type="entry name" value="Anticodon-binding domain of a subclass of class I aminoacyl-tRNA synthetases"/>
    <property type="match status" value="1"/>
</dbReference>
<dbReference type="EMBL" id="BAAAFA010000001">
    <property type="protein sequence ID" value="GAA0810376.1"/>
    <property type="molecule type" value="Genomic_DNA"/>
</dbReference>
<dbReference type="InterPro" id="IPR002303">
    <property type="entry name" value="Valyl-tRNA_ligase"/>
</dbReference>
<evidence type="ECO:0000259" key="9">
    <source>
        <dbReference type="Pfam" id="PF00133"/>
    </source>
</evidence>
<evidence type="ECO:0000256" key="1">
    <source>
        <dbReference type="ARBA" id="ARBA00022490"/>
    </source>
</evidence>
<evidence type="ECO:0000256" key="5">
    <source>
        <dbReference type="ARBA" id="ARBA00022917"/>
    </source>
</evidence>
<name>A0ABN1L281_9GAMM</name>
<keyword evidence="4 8" id="KW-0067">ATP-binding</keyword>
<keyword evidence="8" id="KW-0175">Coiled coil</keyword>
<dbReference type="InterPro" id="IPR037118">
    <property type="entry name" value="Val-tRNA_synth_C_sf"/>
</dbReference>
<dbReference type="InterPro" id="IPR009008">
    <property type="entry name" value="Val/Leu/Ile-tRNA-synth_edit"/>
</dbReference>
<protein>
    <recommendedName>
        <fullName evidence="8">Valine--tRNA ligase</fullName>
        <ecNumber evidence="8">6.1.1.9</ecNumber>
    </recommendedName>
    <alternativeName>
        <fullName evidence="8">Valyl-tRNA synthetase</fullName>
        <shortName evidence="8">ValRS</shortName>
    </alternativeName>
</protein>
<comment type="subunit">
    <text evidence="8">Monomer.</text>
</comment>
<dbReference type="Gene3D" id="1.10.287.380">
    <property type="entry name" value="Valyl-tRNA synthetase, C-terminal domain"/>
    <property type="match status" value="1"/>
</dbReference>
<evidence type="ECO:0000256" key="2">
    <source>
        <dbReference type="ARBA" id="ARBA00022598"/>
    </source>
</evidence>
<dbReference type="InterPro" id="IPR013155">
    <property type="entry name" value="M/V/L/I-tRNA-synth_anticd-bd"/>
</dbReference>
<reference evidence="12 13" key="1">
    <citation type="journal article" date="2019" name="Int. J. Syst. Evol. Microbiol.">
        <title>The Global Catalogue of Microorganisms (GCM) 10K type strain sequencing project: providing services to taxonomists for standard genome sequencing and annotation.</title>
        <authorList>
            <consortium name="The Broad Institute Genomics Platform"/>
            <consortium name="The Broad Institute Genome Sequencing Center for Infectious Disease"/>
            <person name="Wu L."/>
            <person name="Ma J."/>
        </authorList>
    </citation>
    <scope>NUCLEOTIDE SEQUENCE [LARGE SCALE GENOMIC DNA]</scope>
    <source>
        <strain evidence="12 13">JCM 15608</strain>
    </source>
</reference>
<feature type="domain" description="Methionyl/Valyl/Leucyl/Isoleucyl-tRNA synthetase anticodon-binding" evidence="10">
    <location>
        <begin position="673"/>
        <end position="826"/>
    </location>
</feature>
<comment type="function">
    <text evidence="8">Catalyzes the attachment of valine to tRNA(Val). As ValRS can inadvertently accommodate and process structurally similar amino acids such as threonine, to avoid such errors, it has a 'posttransfer' editing activity that hydrolyzes mischarged Thr-tRNA(Val) in a tRNA-dependent manner.</text>
</comment>
<dbReference type="NCBIfam" id="NF004349">
    <property type="entry name" value="PRK05729.1"/>
    <property type="match status" value="1"/>
</dbReference>
<comment type="domain">
    <text evidence="8">The C-terminal coiled-coil domain is crucial for aminoacylation activity.</text>
</comment>
<dbReference type="Pfam" id="PF00133">
    <property type="entry name" value="tRNA-synt_1"/>
    <property type="match status" value="1"/>
</dbReference>
<comment type="domain">
    <text evidence="8">ValRS has two distinct active sites: one for aminoacylation and one for editing. The misactivated threonine is translocated from the active site to the editing site.</text>
</comment>
<proteinExistence type="inferred from homology"/>
<dbReference type="Gene3D" id="1.10.730.10">
    <property type="entry name" value="Isoleucyl-tRNA Synthetase, Domain 1"/>
    <property type="match status" value="1"/>
</dbReference>
<evidence type="ECO:0000259" key="10">
    <source>
        <dbReference type="Pfam" id="PF08264"/>
    </source>
</evidence>
<keyword evidence="1 8" id="KW-0963">Cytoplasm</keyword>
<dbReference type="NCBIfam" id="TIGR00422">
    <property type="entry name" value="valS"/>
    <property type="match status" value="1"/>
</dbReference>
<dbReference type="GO" id="GO:0016874">
    <property type="term" value="F:ligase activity"/>
    <property type="evidence" value="ECO:0007669"/>
    <property type="project" value="UniProtKB-KW"/>
</dbReference>
<dbReference type="CDD" id="cd07962">
    <property type="entry name" value="Anticodon_Ia_Val"/>
    <property type="match status" value="1"/>
</dbReference>
<keyword evidence="6 8" id="KW-0030">Aminoacyl-tRNA synthetase</keyword>
<gene>
    <name evidence="8" type="primary">valS</name>
    <name evidence="12" type="ORF">GCM10009111_01150</name>
</gene>
<feature type="short sequence motif" description="'HIGH' region" evidence="8">
    <location>
        <begin position="40"/>
        <end position="50"/>
    </location>
</feature>
<dbReference type="PANTHER" id="PTHR11946">
    <property type="entry name" value="VALYL-TRNA SYNTHETASES"/>
    <property type="match status" value="1"/>
</dbReference>
<evidence type="ECO:0000256" key="6">
    <source>
        <dbReference type="ARBA" id="ARBA00023146"/>
    </source>
</evidence>
<evidence type="ECO:0000256" key="8">
    <source>
        <dbReference type="HAMAP-Rule" id="MF_02004"/>
    </source>
</evidence>
<feature type="domain" description="Valyl-tRNA synthetase tRNA-binding arm" evidence="11">
    <location>
        <begin position="887"/>
        <end position="949"/>
    </location>
</feature>
<evidence type="ECO:0000256" key="3">
    <source>
        <dbReference type="ARBA" id="ARBA00022741"/>
    </source>
</evidence>
<evidence type="ECO:0000313" key="13">
    <source>
        <dbReference type="Proteomes" id="UP001500021"/>
    </source>
</evidence>
<organism evidence="12 13">
    <name type="scientific">Colwellia asteriadis</name>
    <dbReference type="NCBI Taxonomy" id="517723"/>
    <lineage>
        <taxon>Bacteria</taxon>
        <taxon>Pseudomonadati</taxon>
        <taxon>Pseudomonadota</taxon>
        <taxon>Gammaproteobacteria</taxon>
        <taxon>Alteromonadales</taxon>
        <taxon>Colwelliaceae</taxon>
        <taxon>Colwellia</taxon>
    </lineage>
</organism>
<dbReference type="InterPro" id="IPR019499">
    <property type="entry name" value="Val-tRNA_synth_tRNA-bd"/>
</dbReference>
<evidence type="ECO:0000256" key="7">
    <source>
        <dbReference type="ARBA" id="ARBA00047552"/>
    </source>
</evidence>
<dbReference type="Proteomes" id="UP001500021">
    <property type="component" value="Unassembled WGS sequence"/>
</dbReference>
<keyword evidence="5 8" id="KW-0648">Protein biosynthesis</keyword>
<comment type="catalytic activity">
    <reaction evidence="7 8">
        <text>tRNA(Val) + L-valine + ATP = L-valyl-tRNA(Val) + AMP + diphosphate</text>
        <dbReference type="Rhea" id="RHEA:10704"/>
        <dbReference type="Rhea" id="RHEA-COMP:9672"/>
        <dbReference type="Rhea" id="RHEA-COMP:9708"/>
        <dbReference type="ChEBI" id="CHEBI:30616"/>
        <dbReference type="ChEBI" id="CHEBI:33019"/>
        <dbReference type="ChEBI" id="CHEBI:57762"/>
        <dbReference type="ChEBI" id="CHEBI:78442"/>
        <dbReference type="ChEBI" id="CHEBI:78537"/>
        <dbReference type="ChEBI" id="CHEBI:456215"/>
        <dbReference type="EC" id="6.1.1.9"/>
    </reaction>
</comment>
<feature type="coiled-coil region" evidence="8">
    <location>
        <begin position="883"/>
        <end position="945"/>
    </location>
</feature>
<dbReference type="InterPro" id="IPR002300">
    <property type="entry name" value="aa-tRNA-synth_Ia"/>
</dbReference>
<feature type="short sequence motif" description="'KMSKS' region" evidence="8">
    <location>
        <begin position="552"/>
        <end position="556"/>
    </location>
</feature>
<dbReference type="PANTHER" id="PTHR11946:SF93">
    <property type="entry name" value="VALINE--TRNA LIGASE, CHLOROPLASTIC_MITOCHONDRIAL 2"/>
    <property type="match status" value="1"/>
</dbReference>
<comment type="caution">
    <text evidence="12">The sequence shown here is derived from an EMBL/GenBank/DDBJ whole genome shotgun (WGS) entry which is preliminary data.</text>
</comment>
<dbReference type="HAMAP" id="MF_02004">
    <property type="entry name" value="Val_tRNA_synth_type1"/>
    <property type="match status" value="1"/>
</dbReference>
<dbReference type="InterPro" id="IPR010978">
    <property type="entry name" value="tRNA-bd_arm"/>
</dbReference>
<dbReference type="PROSITE" id="PS00178">
    <property type="entry name" value="AA_TRNA_LIGASE_I"/>
    <property type="match status" value="1"/>
</dbReference>
<dbReference type="CDD" id="cd00817">
    <property type="entry name" value="ValRS_core"/>
    <property type="match status" value="1"/>
</dbReference>
<keyword evidence="3 8" id="KW-0547">Nucleotide-binding</keyword>
<evidence type="ECO:0000256" key="4">
    <source>
        <dbReference type="ARBA" id="ARBA00022840"/>
    </source>
</evidence>
<comment type="similarity">
    <text evidence="8">Belongs to the class-I aminoacyl-tRNA synthetase family. ValS type 1 subfamily.</text>
</comment>
<evidence type="ECO:0000313" key="12">
    <source>
        <dbReference type="EMBL" id="GAA0810376.1"/>
    </source>
</evidence>
<comment type="subcellular location">
    <subcellularLocation>
        <location evidence="8">Cytoplasm</location>
    </subcellularLocation>
</comment>
<dbReference type="PRINTS" id="PR00986">
    <property type="entry name" value="TRNASYNTHVAL"/>
</dbReference>
<dbReference type="InterPro" id="IPR033705">
    <property type="entry name" value="Anticodon_Ia_Val"/>
</dbReference>
<dbReference type="Pfam" id="PF08264">
    <property type="entry name" value="Anticodon_1"/>
    <property type="match status" value="1"/>
</dbReference>
<evidence type="ECO:0000259" key="11">
    <source>
        <dbReference type="Pfam" id="PF10458"/>
    </source>
</evidence>
<feature type="binding site" evidence="8">
    <location>
        <position position="555"/>
    </location>
    <ligand>
        <name>ATP</name>
        <dbReference type="ChEBI" id="CHEBI:30616"/>
    </ligand>
</feature>
<dbReference type="RefSeq" id="WP_343814837.1">
    <property type="nucleotide sequence ID" value="NZ_BAAAFA010000001.1"/>
</dbReference>
<keyword evidence="2 8" id="KW-0436">Ligase</keyword>
<dbReference type="InterPro" id="IPR009080">
    <property type="entry name" value="tRNAsynth_Ia_anticodon-bd"/>
</dbReference>
<keyword evidence="13" id="KW-1185">Reference proteome</keyword>
<dbReference type="Pfam" id="PF10458">
    <property type="entry name" value="Val_tRNA-synt_C"/>
    <property type="match status" value="1"/>
</dbReference>
<dbReference type="InterPro" id="IPR001412">
    <property type="entry name" value="aa-tRNA-synth_I_CS"/>
</dbReference>
<dbReference type="SUPFAM" id="SSF46589">
    <property type="entry name" value="tRNA-binding arm"/>
    <property type="match status" value="1"/>
</dbReference>
<feature type="domain" description="Aminoacyl-tRNA synthetase class Ia" evidence="9">
    <location>
        <begin position="14"/>
        <end position="629"/>
    </location>
</feature>